<dbReference type="Proteomes" id="UP000783686">
    <property type="component" value="Unassembled WGS sequence"/>
</dbReference>
<dbReference type="AlphaFoldDB" id="A0A811KS91"/>
<dbReference type="EMBL" id="CAJFCW020000004">
    <property type="protein sequence ID" value="CAG9111207.1"/>
    <property type="molecule type" value="Genomic_DNA"/>
</dbReference>
<organism evidence="1 2">
    <name type="scientific">Bursaphelenchus okinawaensis</name>
    <dbReference type="NCBI Taxonomy" id="465554"/>
    <lineage>
        <taxon>Eukaryota</taxon>
        <taxon>Metazoa</taxon>
        <taxon>Ecdysozoa</taxon>
        <taxon>Nematoda</taxon>
        <taxon>Chromadorea</taxon>
        <taxon>Rhabditida</taxon>
        <taxon>Tylenchina</taxon>
        <taxon>Tylenchomorpha</taxon>
        <taxon>Aphelenchoidea</taxon>
        <taxon>Aphelenchoididae</taxon>
        <taxon>Bursaphelenchus</taxon>
    </lineage>
</organism>
<accession>A0A811KS91</accession>
<sequence length="430" mass="50560">MANQCNTSNVISRTCWYQIIDNIQDAKSIFMLSKVNRFFHRILQEQRENIYKVYCYKARIYKRLNETWEAAFLDLPNRIIHEGKEYTSRLKVKGFTTYQKFHVIFGNEYMSRYIGLVYSDRVVVTSLDIEDKMHYVINIDFSPGFLDEVALINSGETLTVYNHNESSYIMHDVKSGLSSRKITFAGTTSCLSGTVFHRQSLFHGVDQVPHSFREDFDYLEHVFYSNDRNHSFTMKNENACRIFNSRNRKFTDVTVANGSFSVRSLKYSNSLLVKHYDKNEAFLYNIPSRSLEYDFDEESFSSVVINDFIIAKTTYSNKYETQCFELFDTANNTWNEQYVNFKDVPGSIFGYSFYSNSPNVMYFRNKEGYLDWLFVTYYNGQFNYRVFANQAEIAISARLLALDQSLFLYKNGDKDATSQMLNEMNDWLNI</sequence>
<comment type="caution">
    <text evidence="1">The sequence shown here is derived from an EMBL/GenBank/DDBJ whole genome shotgun (WGS) entry which is preliminary data.</text>
</comment>
<gene>
    <name evidence="1" type="ORF">BOKJ2_LOCUS7856</name>
</gene>
<dbReference type="EMBL" id="CAJFDH010000004">
    <property type="protein sequence ID" value="CAD5218646.1"/>
    <property type="molecule type" value="Genomic_DNA"/>
</dbReference>
<keyword evidence="2" id="KW-1185">Reference proteome</keyword>
<reference evidence="1" key="1">
    <citation type="submission" date="2020-09" db="EMBL/GenBank/DDBJ databases">
        <authorList>
            <person name="Kikuchi T."/>
        </authorList>
    </citation>
    <scope>NUCLEOTIDE SEQUENCE</scope>
    <source>
        <strain evidence="1">SH1</strain>
    </source>
</reference>
<evidence type="ECO:0000313" key="2">
    <source>
        <dbReference type="Proteomes" id="UP000614601"/>
    </source>
</evidence>
<evidence type="ECO:0000313" key="1">
    <source>
        <dbReference type="EMBL" id="CAD5218646.1"/>
    </source>
</evidence>
<proteinExistence type="predicted"/>
<dbReference type="Proteomes" id="UP000614601">
    <property type="component" value="Unassembled WGS sequence"/>
</dbReference>
<protein>
    <submittedName>
        <fullName evidence="1">Uncharacterized protein</fullName>
    </submittedName>
</protein>
<name>A0A811KS91_9BILA</name>